<sequence>MHTSAWDAGLEVARSYAAVHHHCLPAASVVWESFPLGTWMKNQRGAARRTTENVARREAGENGRPVCRRAL</sequence>
<name>A0ABZ1H079_STRPH</name>
<evidence type="ECO:0000313" key="4">
    <source>
        <dbReference type="Proteomes" id="UP001340816"/>
    </source>
</evidence>
<dbReference type="InterPro" id="IPR005114">
    <property type="entry name" value="Helicase_assoc"/>
</dbReference>
<proteinExistence type="predicted"/>
<dbReference type="Pfam" id="PF03457">
    <property type="entry name" value="HA"/>
    <property type="match status" value="1"/>
</dbReference>
<accession>A0ABZ1H079</accession>
<reference evidence="3 4" key="1">
    <citation type="submission" date="2022-10" db="EMBL/GenBank/DDBJ databases">
        <title>The complete genomes of actinobacterial strains from the NBC collection.</title>
        <authorList>
            <person name="Joergensen T.S."/>
            <person name="Alvarez Arevalo M."/>
            <person name="Sterndorff E.B."/>
            <person name="Faurdal D."/>
            <person name="Vuksanovic O."/>
            <person name="Mourched A.-S."/>
            <person name="Charusanti P."/>
            <person name="Shaw S."/>
            <person name="Blin K."/>
            <person name="Weber T."/>
        </authorList>
    </citation>
    <scope>NUCLEOTIDE SEQUENCE [LARGE SCALE GENOMIC DNA]</scope>
    <source>
        <strain evidence="3 4">NBC 01752</strain>
    </source>
</reference>
<feature type="region of interest" description="Disordered" evidence="1">
    <location>
        <begin position="47"/>
        <end position="71"/>
    </location>
</feature>
<protein>
    <submittedName>
        <fullName evidence="3">Helicase associated domain-containing protein</fullName>
    </submittedName>
</protein>
<dbReference type="Gene3D" id="6.10.140.530">
    <property type="match status" value="1"/>
</dbReference>
<evidence type="ECO:0000313" key="3">
    <source>
        <dbReference type="EMBL" id="WSD11820.1"/>
    </source>
</evidence>
<dbReference type="Proteomes" id="UP001340816">
    <property type="component" value="Chromosome"/>
</dbReference>
<dbReference type="EMBL" id="CP109135">
    <property type="protein sequence ID" value="WSD11820.1"/>
    <property type="molecule type" value="Genomic_DNA"/>
</dbReference>
<evidence type="ECO:0000259" key="2">
    <source>
        <dbReference type="Pfam" id="PF03457"/>
    </source>
</evidence>
<evidence type="ECO:0000256" key="1">
    <source>
        <dbReference type="SAM" id="MobiDB-lite"/>
    </source>
</evidence>
<gene>
    <name evidence="3" type="ORF">OHB35_00520</name>
</gene>
<organism evidence="3 4">
    <name type="scientific">Streptomyces phaeochromogenes</name>
    <dbReference type="NCBI Taxonomy" id="1923"/>
    <lineage>
        <taxon>Bacteria</taxon>
        <taxon>Bacillati</taxon>
        <taxon>Actinomycetota</taxon>
        <taxon>Actinomycetes</taxon>
        <taxon>Kitasatosporales</taxon>
        <taxon>Streptomycetaceae</taxon>
        <taxon>Streptomyces</taxon>
        <taxon>Streptomyces phaeochromogenes group</taxon>
    </lineage>
</organism>
<dbReference type="RefSeq" id="WP_326757406.1">
    <property type="nucleotide sequence ID" value="NZ_CP109135.1"/>
</dbReference>
<feature type="domain" description="Helicase-associated" evidence="2">
    <location>
        <begin position="3"/>
        <end position="51"/>
    </location>
</feature>
<feature type="compositionally biased region" description="Basic and acidic residues" evidence="1">
    <location>
        <begin position="49"/>
        <end position="61"/>
    </location>
</feature>
<keyword evidence="4" id="KW-1185">Reference proteome</keyword>